<dbReference type="SUPFAM" id="SSF50729">
    <property type="entry name" value="PH domain-like"/>
    <property type="match status" value="1"/>
</dbReference>
<dbReference type="InterPro" id="IPR035963">
    <property type="entry name" value="FERM_2"/>
</dbReference>
<feature type="domain" description="FERM" evidence="5">
    <location>
        <begin position="31"/>
        <end position="316"/>
    </location>
</feature>
<dbReference type="Gene3D" id="2.30.29.30">
    <property type="entry name" value="Pleckstrin-homology domain (PH domain)/Phosphotyrosine-binding domain (PTB)"/>
    <property type="match status" value="1"/>
</dbReference>
<reference evidence="7 8" key="1">
    <citation type="journal article" date="2013" name="Nature">
        <title>The genomes of four tapeworm species reveal adaptations to parasitism.</title>
        <authorList>
            <person name="Tsai I.J."/>
            <person name="Zarowiecki M."/>
            <person name="Holroyd N."/>
            <person name="Garciarrubio A."/>
            <person name="Sanchez-Flores A."/>
            <person name="Brooks K.L."/>
            <person name="Tracey A."/>
            <person name="Bobes R.J."/>
            <person name="Fragoso G."/>
            <person name="Sciutto E."/>
            <person name="Aslett M."/>
            <person name="Beasley H."/>
            <person name="Bennett H.M."/>
            <person name="Cai J."/>
            <person name="Camicia F."/>
            <person name="Clark R."/>
            <person name="Cucher M."/>
            <person name="De Silva N."/>
            <person name="Day T.A."/>
            <person name="Deplazes P."/>
            <person name="Estrada K."/>
            <person name="Fernandez C."/>
            <person name="Holland P.W."/>
            <person name="Hou J."/>
            <person name="Hu S."/>
            <person name="Huckvale T."/>
            <person name="Hung S.S."/>
            <person name="Kamenetzky L."/>
            <person name="Keane J.A."/>
            <person name="Kiss F."/>
            <person name="Koziol U."/>
            <person name="Lambert O."/>
            <person name="Liu K."/>
            <person name="Luo X."/>
            <person name="Luo Y."/>
            <person name="Macchiaroli N."/>
            <person name="Nichol S."/>
            <person name="Paps J."/>
            <person name="Parkinson J."/>
            <person name="Pouchkina-Stantcheva N."/>
            <person name="Riddiford N."/>
            <person name="Rosenzvit M."/>
            <person name="Salinas G."/>
            <person name="Wasmuth J.D."/>
            <person name="Zamanian M."/>
            <person name="Zheng Y."/>
            <person name="Cai X."/>
            <person name="Soberon X."/>
            <person name="Olson P.D."/>
            <person name="Laclette J.P."/>
            <person name="Brehm K."/>
            <person name="Berriman M."/>
            <person name="Garciarrubio A."/>
            <person name="Bobes R.J."/>
            <person name="Fragoso G."/>
            <person name="Sanchez-Flores A."/>
            <person name="Estrada K."/>
            <person name="Cevallos M.A."/>
            <person name="Morett E."/>
            <person name="Gonzalez V."/>
            <person name="Portillo T."/>
            <person name="Ochoa-Leyva A."/>
            <person name="Jose M.V."/>
            <person name="Sciutto E."/>
            <person name="Landa A."/>
            <person name="Jimenez L."/>
            <person name="Valdes V."/>
            <person name="Carrero J.C."/>
            <person name="Larralde C."/>
            <person name="Morales-Montor J."/>
            <person name="Limon-Lason J."/>
            <person name="Soberon X."/>
            <person name="Laclette J.P."/>
        </authorList>
    </citation>
    <scope>NUCLEOTIDE SEQUENCE [LARGE SCALE GENOMIC DNA]</scope>
</reference>
<dbReference type="PANTHER" id="PTHR23280">
    <property type="entry name" value="4.1 G PROTEIN"/>
    <property type="match status" value="1"/>
</dbReference>
<evidence type="ECO:0000256" key="1">
    <source>
        <dbReference type="ARBA" id="ARBA00022771"/>
    </source>
</evidence>
<dbReference type="Gene3D" id="3.30.40.10">
    <property type="entry name" value="Zinc/RING finger domain, C3HC4 (zinc finger)"/>
    <property type="match status" value="1"/>
</dbReference>
<dbReference type="GO" id="GO:0004842">
    <property type="term" value="F:ubiquitin-protein transferase activity"/>
    <property type="evidence" value="ECO:0007669"/>
    <property type="project" value="TreeGrafter"/>
</dbReference>
<keyword evidence="2" id="KW-0862">Zinc</keyword>
<proteinExistence type="predicted"/>
<dbReference type="Pfam" id="PF13920">
    <property type="entry name" value="zf-C3HC4_3"/>
    <property type="match status" value="1"/>
</dbReference>
<evidence type="ECO:0000313" key="8">
    <source>
        <dbReference type="Proteomes" id="UP000492820"/>
    </source>
</evidence>
<gene>
    <name evidence="7" type="ORF">EgrG_000497500</name>
</gene>
<dbReference type="GO" id="GO:0006511">
    <property type="term" value="P:ubiquitin-dependent protein catabolic process"/>
    <property type="evidence" value="ECO:0007669"/>
    <property type="project" value="TreeGrafter"/>
</dbReference>
<name>A0A068WPR1_ECHGR</name>
<evidence type="ECO:0000259" key="6">
    <source>
        <dbReference type="PROSITE" id="PS50089"/>
    </source>
</evidence>
<evidence type="ECO:0000256" key="4">
    <source>
        <dbReference type="SAM" id="MobiDB-lite"/>
    </source>
</evidence>
<dbReference type="InterPro" id="IPR029071">
    <property type="entry name" value="Ubiquitin-like_domsf"/>
</dbReference>
<dbReference type="Gene3D" id="3.10.20.90">
    <property type="entry name" value="Phosphatidylinositol 3-kinase Catalytic Subunit, Chain A, domain 1"/>
    <property type="match status" value="1"/>
</dbReference>
<reference evidence="7" key="2">
    <citation type="submission" date="2014-06" db="EMBL/GenBank/DDBJ databases">
        <authorList>
            <person name="Aslett M."/>
        </authorList>
    </citation>
    <scope>NUCLEOTIDE SEQUENCE</scope>
</reference>
<dbReference type="PROSITE" id="PS50089">
    <property type="entry name" value="ZF_RING_2"/>
    <property type="match status" value="1"/>
</dbReference>
<dbReference type="SMART" id="SM00295">
    <property type="entry name" value="B41"/>
    <property type="match status" value="1"/>
</dbReference>
<dbReference type="Gene3D" id="1.20.80.10">
    <property type="match status" value="1"/>
</dbReference>
<dbReference type="InterPro" id="IPR019748">
    <property type="entry name" value="FERM_central"/>
</dbReference>
<dbReference type="InterPro" id="IPR001841">
    <property type="entry name" value="Znf_RING"/>
</dbReference>
<dbReference type="OrthoDB" id="10037309at2759"/>
<dbReference type="PANTHER" id="PTHR23280:SF13">
    <property type="entry name" value="E3 UBIQUITIN-PROTEIN LIGASE MYLIP"/>
    <property type="match status" value="1"/>
</dbReference>
<keyword evidence="1 3" id="KW-0479">Metal-binding</keyword>
<evidence type="ECO:0000256" key="3">
    <source>
        <dbReference type="PROSITE-ProRule" id="PRU00175"/>
    </source>
</evidence>
<dbReference type="SUPFAM" id="SSF47031">
    <property type="entry name" value="Second domain of FERM"/>
    <property type="match status" value="1"/>
</dbReference>
<dbReference type="SUPFAM" id="SSF57850">
    <property type="entry name" value="RING/U-box"/>
    <property type="match status" value="1"/>
</dbReference>
<feature type="region of interest" description="Disordered" evidence="4">
    <location>
        <begin position="548"/>
        <end position="613"/>
    </location>
</feature>
<dbReference type="Pfam" id="PF09379">
    <property type="entry name" value="FERM_N"/>
    <property type="match status" value="1"/>
</dbReference>
<organism evidence="7">
    <name type="scientific">Echinococcus granulosus</name>
    <name type="common">Hydatid tapeworm</name>
    <dbReference type="NCBI Taxonomy" id="6210"/>
    <lineage>
        <taxon>Eukaryota</taxon>
        <taxon>Metazoa</taxon>
        <taxon>Spiralia</taxon>
        <taxon>Lophotrochozoa</taxon>
        <taxon>Platyhelminthes</taxon>
        <taxon>Cestoda</taxon>
        <taxon>Eucestoda</taxon>
        <taxon>Cyclophyllidea</taxon>
        <taxon>Taeniidae</taxon>
        <taxon>Echinococcus</taxon>
        <taxon>Echinococcus granulosus group</taxon>
    </lineage>
</organism>
<dbReference type="InterPro" id="IPR011993">
    <property type="entry name" value="PH-like_dom_sf"/>
</dbReference>
<dbReference type="WBParaSite" id="EgrG_000497500">
    <property type="protein sequence ID" value="EgrG_000497500"/>
    <property type="gene ID" value="EgrG_000497500"/>
</dbReference>
<dbReference type="PROSITE" id="PS50057">
    <property type="entry name" value="FERM_3"/>
    <property type="match status" value="1"/>
</dbReference>
<evidence type="ECO:0000313" key="9">
    <source>
        <dbReference type="WBParaSite" id="EgrG_000497500"/>
    </source>
</evidence>
<dbReference type="CDD" id="cd17104">
    <property type="entry name" value="FERM_F1_MYLIP"/>
    <property type="match status" value="1"/>
</dbReference>
<evidence type="ECO:0000256" key="2">
    <source>
        <dbReference type="ARBA" id="ARBA00022833"/>
    </source>
</evidence>
<evidence type="ECO:0000259" key="5">
    <source>
        <dbReference type="PROSITE" id="PS50057"/>
    </source>
</evidence>
<dbReference type="InterPro" id="IPR013083">
    <property type="entry name" value="Znf_RING/FYVE/PHD"/>
</dbReference>
<dbReference type="GO" id="GO:0008270">
    <property type="term" value="F:zinc ion binding"/>
    <property type="evidence" value="ECO:0007669"/>
    <property type="project" value="UniProtKB-KW"/>
</dbReference>
<dbReference type="EMBL" id="LK028579">
    <property type="protein sequence ID" value="CDS19648.1"/>
    <property type="molecule type" value="Genomic_DNA"/>
</dbReference>
<reference evidence="9" key="3">
    <citation type="submission" date="2020-10" db="UniProtKB">
        <authorList>
            <consortium name="WormBaseParasite"/>
        </authorList>
    </citation>
    <scope>IDENTIFICATION</scope>
</reference>
<evidence type="ECO:0000313" key="7">
    <source>
        <dbReference type="EMBL" id="CDS19648.1"/>
    </source>
</evidence>
<sequence>MALAQRGDALNRSKLKGHLEAHRQSSSSGQITCFVTQPDNVVLHVDVDGKAKVQEVLNKICTLLGIQDEADYFGLQYALSKGDLIWLNMRNRLSKQIPGSPPFKLFFKVKYFVPPYNLVLEETKHQFYLNAVQQLKLGLWDAETSLELQSRLIALMTYVQFGSFNSATTPCKYACFWSDRRAEIPHEVISMAATFHRQLTGMSVRAAQYELLRTTHEEVPAFGVYFYQILDMFGRRLLMGVGPEFVALCQTDFSFIERFPYCRLKTVTISGRVVTLNLLEDDASVKMRNYELSSKRSADCLYRSITELHCFFRCDNIRDDVLNRTNPSINFSTIFDHNNTREYTFDVRYTSREVHDRARRNLYHAANEASGSFGNSMTTAATTVFGSAELGGSAGVTSPLSIGSMHQFEDSTHVTATSPTSLNRITLHTSHSDSMASMEEEVQEMLQRWRREEVKCRVCMDRPVKCVFVPCGHLSCEECGLRLTHCHICRKAIELRQRCYFPWDEDQKFPSLSPHPSCSASSSAVTAAATVADGAVAKSHRTVAFNIHENAESDVEGGAGSSSDEEEEGTESGEMMQPGAFDFFHRHRRQSERERHSSSTSSALSAPLERVSP</sequence>
<dbReference type="SUPFAM" id="SSF54236">
    <property type="entry name" value="Ubiquitin-like"/>
    <property type="match status" value="1"/>
</dbReference>
<keyword evidence="1 3" id="KW-0863">Zinc-finger</keyword>
<accession>A0A068WPR1</accession>
<dbReference type="CDD" id="cd14473">
    <property type="entry name" value="FERM_B-lobe"/>
    <property type="match status" value="1"/>
</dbReference>
<protein>
    <submittedName>
        <fullName evidence="7 9">E3 ubiquitin protein ligase MYLIP</fullName>
    </submittedName>
</protein>
<dbReference type="AlphaFoldDB" id="A0A068WPR1"/>
<dbReference type="InterPro" id="IPR000299">
    <property type="entry name" value="FERM_domain"/>
</dbReference>
<feature type="domain" description="RING-type" evidence="6">
    <location>
        <begin position="456"/>
        <end position="490"/>
    </location>
</feature>
<dbReference type="InterPro" id="IPR019749">
    <property type="entry name" value="Band_41_domain"/>
</dbReference>
<dbReference type="InterPro" id="IPR018979">
    <property type="entry name" value="FERM_N"/>
</dbReference>
<dbReference type="InterPro" id="IPR014352">
    <property type="entry name" value="FERM/acyl-CoA-bd_prot_sf"/>
</dbReference>
<dbReference type="Proteomes" id="UP000492820">
    <property type="component" value="Unassembled WGS sequence"/>
</dbReference>